<proteinExistence type="predicted"/>
<feature type="domain" description="ABC3 transporter permease C-terminal" evidence="8">
    <location>
        <begin position="279"/>
        <end position="385"/>
    </location>
</feature>
<protein>
    <submittedName>
        <fullName evidence="9">FtsX-like permease family protein</fullName>
    </submittedName>
</protein>
<keyword evidence="6 7" id="KW-0472">Membrane</keyword>
<dbReference type="NCBIfam" id="TIGR01185">
    <property type="entry name" value="devC"/>
    <property type="match status" value="1"/>
</dbReference>
<keyword evidence="5 7" id="KW-1133">Transmembrane helix</keyword>
<dbReference type="GO" id="GO:0005886">
    <property type="term" value="C:plasma membrane"/>
    <property type="evidence" value="ECO:0007669"/>
    <property type="project" value="UniProtKB-SubCell"/>
</dbReference>
<keyword evidence="10" id="KW-1185">Reference proteome</keyword>
<comment type="caution">
    <text evidence="9">The sequence shown here is derived from an EMBL/GenBank/DDBJ whole genome shotgun (WGS) entry which is preliminary data.</text>
</comment>
<feature type="transmembrane region" description="Helical" evidence="7">
    <location>
        <begin position="270"/>
        <end position="293"/>
    </location>
</feature>
<organism evidence="9 10">
    <name type="scientific">Plectonema cf. radiosum LEGE 06105</name>
    <dbReference type="NCBI Taxonomy" id="945769"/>
    <lineage>
        <taxon>Bacteria</taxon>
        <taxon>Bacillati</taxon>
        <taxon>Cyanobacteriota</taxon>
        <taxon>Cyanophyceae</taxon>
        <taxon>Oscillatoriophycideae</taxon>
        <taxon>Oscillatoriales</taxon>
        <taxon>Microcoleaceae</taxon>
        <taxon>Plectonema</taxon>
    </lineage>
</organism>
<dbReference type="InterPro" id="IPR051125">
    <property type="entry name" value="ABC-4/HrtB_transporter"/>
</dbReference>
<dbReference type="Proteomes" id="UP000620559">
    <property type="component" value="Unassembled WGS sequence"/>
</dbReference>
<comment type="subcellular location">
    <subcellularLocation>
        <location evidence="1">Cell membrane</location>
        <topology evidence="1">Multi-pass membrane protein</topology>
    </subcellularLocation>
</comment>
<dbReference type="RefSeq" id="WP_193919890.1">
    <property type="nucleotide sequence ID" value="NZ_JADEWL010000027.1"/>
</dbReference>
<evidence type="ECO:0000259" key="8">
    <source>
        <dbReference type="Pfam" id="PF02687"/>
    </source>
</evidence>
<keyword evidence="4 7" id="KW-0812">Transmembrane</keyword>
<evidence type="ECO:0000256" key="4">
    <source>
        <dbReference type="ARBA" id="ARBA00022692"/>
    </source>
</evidence>
<dbReference type="Pfam" id="PF02687">
    <property type="entry name" value="FtsX"/>
    <property type="match status" value="1"/>
</dbReference>
<feature type="transmembrane region" description="Helical" evidence="7">
    <location>
        <begin position="314"/>
        <end position="339"/>
    </location>
</feature>
<dbReference type="InterPro" id="IPR005891">
    <property type="entry name" value="DevC"/>
</dbReference>
<reference evidence="9" key="1">
    <citation type="submission" date="2020-10" db="EMBL/GenBank/DDBJ databases">
        <authorList>
            <person name="Castelo-Branco R."/>
            <person name="Eusebio N."/>
            <person name="Adriana R."/>
            <person name="Vieira A."/>
            <person name="Brugerolle De Fraissinette N."/>
            <person name="Rezende De Castro R."/>
            <person name="Schneider M.P."/>
            <person name="Vasconcelos V."/>
            <person name="Leao P.N."/>
        </authorList>
    </citation>
    <scope>NUCLEOTIDE SEQUENCE</scope>
    <source>
        <strain evidence="9">LEGE 06105</strain>
    </source>
</reference>
<gene>
    <name evidence="9" type="ORF">IQ247_11080</name>
</gene>
<keyword evidence="2" id="KW-0813">Transport</keyword>
<dbReference type="InterPro" id="IPR003838">
    <property type="entry name" value="ABC3_permease_C"/>
</dbReference>
<evidence type="ECO:0000256" key="3">
    <source>
        <dbReference type="ARBA" id="ARBA00022475"/>
    </source>
</evidence>
<keyword evidence="3" id="KW-1003">Cell membrane</keyword>
<dbReference type="AlphaFoldDB" id="A0A8J7F1W7"/>
<evidence type="ECO:0000313" key="9">
    <source>
        <dbReference type="EMBL" id="MBE9213210.1"/>
    </source>
</evidence>
<dbReference type="EMBL" id="JADEWL010000027">
    <property type="protein sequence ID" value="MBE9213210.1"/>
    <property type="molecule type" value="Genomic_DNA"/>
</dbReference>
<dbReference type="PANTHER" id="PTHR43738">
    <property type="entry name" value="ABC TRANSPORTER, MEMBRANE PROTEIN"/>
    <property type="match status" value="1"/>
</dbReference>
<evidence type="ECO:0000256" key="6">
    <source>
        <dbReference type="ARBA" id="ARBA00023136"/>
    </source>
</evidence>
<evidence type="ECO:0000256" key="5">
    <source>
        <dbReference type="ARBA" id="ARBA00022989"/>
    </source>
</evidence>
<evidence type="ECO:0000256" key="1">
    <source>
        <dbReference type="ARBA" id="ARBA00004651"/>
    </source>
</evidence>
<evidence type="ECO:0000313" key="10">
    <source>
        <dbReference type="Proteomes" id="UP000620559"/>
    </source>
</evidence>
<feature type="transmembrane region" description="Helical" evidence="7">
    <location>
        <begin position="359"/>
        <end position="380"/>
    </location>
</feature>
<evidence type="ECO:0000256" key="7">
    <source>
        <dbReference type="SAM" id="Phobius"/>
    </source>
</evidence>
<name>A0A8J7F1W7_9CYAN</name>
<accession>A0A8J7F1W7</accession>
<dbReference type="PIRSF" id="PIRSF031773">
    <property type="entry name" value="DevC"/>
    <property type="match status" value="1"/>
</dbReference>
<dbReference type="PANTHER" id="PTHR43738:SF1">
    <property type="entry name" value="HEMIN TRANSPORT SYSTEM PERMEASE PROTEIN HRTB-RELATED"/>
    <property type="match status" value="1"/>
</dbReference>
<sequence>MIGFIQQLQRRTPLGWLQLSRQKGRLLVALSGVAFADLLMLMQLGFQSALFNSATRLHDSLNADLVLLSPQALNLQDLSTFTRRRLYQAMDVPGVATAEPMYNSLVTWRNPQTRLKTQVMIIGFNPDKPAFDLPEVNQNIDAIKLPDTILFDEATRGTYDQVIAQIKQGKVVTTEIQGRTITIANVFKVGASFAADGTLMTSDQNFLRLFSRQDSGSTNLGLIRLKPGYEAEKVADELKYHLRNANDVKVLTKEEFIEFEKAYWQTNTPIGFIFSLGTAMGFIVGVIIVYQVLSTDVNAHMKEYATFKAMGYRNFFLLSVVFEEAIILAILGFIPGAAISTGLYALTRNATNLPLYMTVARAIQVQVMTIIMCMISGAVATRKVQSADPADMF</sequence>
<evidence type="ECO:0000256" key="2">
    <source>
        <dbReference type="ARBA" id="ARBA00022448"/>
    </source>
</evidence>